<dbReference type="EMBL" id="BSXS01001777">
    <property type="protein sequence ID" value="GME77216.1"/>
    <property type="molecule type" value="Genomic_DNA"/>
</dbReference>
<proteinExistence type="predicted"/>
<keyword evidence="2" id="KW-1185">Reference proteome</keyword>
<organism evidence="1 2">
    <name type="scientific">Ambrosiozyma monospora</name>
    <name type="common">Yeast</name>
    <name type="synonym">Endomycopsis monosporus</name>
    <dbReference type="NCBI Taxonomy" id="43982"/>
    <lineage>
        <taxon>Eukaryota</taxon>
        <taxon>Fungi</taxon>
        <taxon>Dikarya</taxon>
        <taxon>Ascomycota</taxon>
        <taxon>Saccharomycotina</taxon>
        <taxon>Pichiomycetes</taxon>
        <taxon>Pichiales</taxon>
        <taxon>Pichiaceae</taxon>
        <taxon>Ambrosiozyma</taxon>
    </lineage>
</organism>
<reference evidence="1" key="1">
    <citation type="submission" date="2023-04" db="EMBL/GenBank/DDBJ databases">
        <title>Ambrosiozyma monospora NBRC 10751.</title>
        <authorList>
            <person name="Ichikawa N."/>
            <person name="Sato H."/>
            <person name="Tonouchi N."/>
        </authorList>
    </citation>
    <scope>NUCLEOTIDE SEQUENCE</scope>
    <source>
        <strain evidence="1">NBRC 10751</strain>
    </source>
</reference>
<evidence type="ECO:0000313" key="1">
    <source>
        <dbReference type="EMBL" id="GME77216.1"/>
    </source>
</evidence>
<comment type="caution">
    <text evidence="1">The sequence shown here is derived from an EMBL/GenBank/DDBJ whole genome shotgun (WGS) entry which is preliminary data.</text>
</comment>
<accession>A0ACB5T0L9</accession>
<evidence type="ECO:0000313" key="2">
    <source>
        <dbReference type="Proteomes" id="UP001165064"/>
    </source>
</evidence>
<dbReference type="Proteomes" id="UP001165064">
    <property type="component" value="Unassembled WGS sequence"/>
</dbReference>
<sequence length="588" mass="64940">MDTFNYETCGGNSAFHNFVNDFADITDPLERRARALEKIDNAKFSWYHVRAIMVAGVGFLTDAYDIFTIDMALSMITNYYYNDYPNKKLRVMPSSTETLLKVSTPIGTVIGEVLFGILADLLGRKYMYGIELMIMIGATILQCTAGESGAINFVAVFAFYRIIMGIGIGGDYPLSSIISAEFATTKWRGAIMGAVFANQGWGQLLAGIVALIIIVSYKGKINAPDGSCDLDCALANDTMWRILIGFGAVPGCFALYFRLTIPESPRYTFDVSKELEKATADALKYVSGDHGEAEIGDIEYLQSTQGLERIASIEVPPLIERPDSKFADFVLHFSQWKHLKYLIGTAGSWFMLDVAYYGLGLNLPNILHTIGFEVTSSSESDSISVYKELYNEAAGNLLLICAGSIPGYWTSVATLDWLGRKPIQIMGFFITTALLCIIGFGFNKINERGKVALYVLCQYFLNFGPNTTTFIVPGECFPTRFRSTTHGISAASGKIGAVIAQTCIGTLQNHNCPIDPVTGKGDHCWLNNVMKIFALFMLLGLFFSFLIPETKRKTLEQLNEELHGEVDISRNHISYKEMPDINTEDSPA</sequence>
<name>A0ACB5T0L9_AMBMO</name>
<protein>
    <submittedName>
        <fullName evidence="1">Unnamed protein product</fullName>
    </submittedName>
</protein>
<gene>
    <name evidence="1" type="ORF">Amon02_000294000</name>
</gene>